<dbReference type="Proteomes" id="UP000183832">
    <property type="component" value="Unassembled WGS sequence"/>
</dbReference>
<keyword evidence="2" id="KW-1185">Reference proteome</keyword>
<reference evidence="1 2" key="1">
    <citation type="submission" date="2015-04" db="EMBL/GenBank/DDBJ databases">
        <authorList>
            <person name="Syromyatnikov M.Y."/>
            <person name="Popov V.N."/>
        </authorList>
    </citation>
    <scope>NUCLEOTIDE SEQUENCE [LARGE SCALE GENOMIC DNA]</scope>
</reference>
<organism evidence="1 2">
    <name type="scientific">Clunio marinus</name>
    <dbReference type="NCBI Taxonomy" id="568069"/>
    <lineage>
        <taxon>Eukaryota</taxon>
        <taxon>Metazoa</taxon>
        <taxon>Ecdysozoa</taxon>
        <taxon>Arthropoda</taxon>
        <taxon>Hexapoda</taxon>
        <taxon>Insecta</taxon>
        <taxon>Pterygota</taxon>
        <taxon>Neoptera</taxon>
        <taxon>Endopterygota</taxon>
        <taxon>Diptera</taxon>
        <taxon>Nematocera</taxon>
        <taxon>Chironomoidea</taxon>
        <taxon>Chironomidae</taxon>
        <taxon>Clunio</taxon>
    </lineage>
</organism>
<accession>A0A1J1I1Z4</accession>
<dbReference type="AlphaFoldDB" id="A0A1J1I1Z4"/>
<sequence length="84" mass="9680">MTLNLAEWKKEEKQIKSNVRQASGELVQCNFDEVLKFAARLSISACCRLNPLDVLHLSNHLNLFMPFCFYKNVQEAKFSNECAI</sequence>
<evidence type="ECO:0000313" key="1">
    <source>
        <dbReference type="EMBL" id="CRK92854.1"/>
    </source>
</evidence>
<name>A0A1J1I1Z4_9DIPT</name>
<evidence type="ECO:0000313" key="2">
    <source>
        <dbReference type="Proteomes" id="UP000183832"/>
    </source>
</evidence>
<dbReference type="EMBL" id="CVRI01000035">
    <property type="protein sequence ID" value="CRK92854.1"/>
    <property type="molecule type" value="Genomic_DNA"/>
</dbReference>
<gene>
    <name evidence="1" type="ORF">CLUMA_CG006413</name>
</gene>
<proteinExistence type="predicted"/>
<protein>
    <submittedName>
        <fullName evidence="1">CLUMA_CG006413, isoform A</fullName>
    </submittedName>
</protein>